<keyword evidence="1" id="KW-0819">tRNA processing</keyword>
<evidence type="ECO:0000259" key="12">
    <source>
        <dbReference type="Pfam" id="PF02137"/>
    </source>
</evidence>
<evidence type="ECO:0000256" key="6">
    <source>
        <dbReference type="ARBA" id="ARBA00037784"/>
    </source>
</evidence>
<evidence type="ECO:0000256" key="9">
    <source>
        <dbReference type="ARBA" id="ARBA00040502"/>
    </source>
</evidence>
<evidence type="ECO:0000256" key="3">
    <source>
        <dbReference type="ARBA" id="ARBA00022801"/>
    </source>
</evidence>
<dbReference type="PANTHER" id="PTHR46516:SF1">
    <property type="entry name" value="TRNA-SPECIFIC ADENOSINE DEAMINASE 1"/>
    <property type="match status" value="1"/>
</dbReference>
<dbReference type="GO" id="GO:0046872">
    <property type="term" value="F:metal ion binding"/>
    <property type="evidence" value="ECO:0007669"/>
    <property type="project" value="UniProtKB-KW"/>
</dbReference>
<name>D8T4C8_SELML</name>
<reference evidence="13 14" key="1">
    <citation type="journal article" date="2011" name="Science">
        <title>The Selaginella genome identifies genetic changes associated with the evolution of vascular plants.</title>
        <authorList>
            <person name="Banks J.A."/>
            <person name="Nishiyama T."/>
            <person name="Hasebe M."/>
            <person name="Bowman J.L."/>
            <person name="Gribskov M."/>
            <person name="dePamphilis C."/>
            <person name="Albert V.A."/>
            <person name="Aono N."/>
            <person name="Aoyama T."/>
            <person name="Ambrose B.A."/>
            <person name="Ashton N.W."/>
            <person name="Axtell M.J."/>
            <person name="Barker E."/>
            <person name="Barker M.S."/>
            <person name="Bennetzen J.L."/>
            <person name="Bonawitz N.D."/>
            <person name="Chapple C."/>
            <person name="Cheng C."/>
            <person name="Correa L.G."/>
            <person name="Dacre M."/>
            <person name="DeBarry J."/>
            <person name="Dreyer I."/>
            <person name="Elias M."/>
            <person name="Engstrom E.M."/>
            <person name="Estelle M."/>
            <person name="Feng L."/>
            <person name="Finet C."/>
            <person name="Floyd S.K."/>
            <person name="Frommer W.B."/>
            <person name="Fujita T."/>
            <person name="Gramzow L."/>
            <person name="Gutensohn M."/>
            <person name="Harholt J."/>
            <person name="Hattori M."/>
            <person name="Heyl A."/>
            <person name="Hirai T."/>
            <person name="Hiwatashi Y."/>
            <person name="Ishikawa M."/>
            <person name="Iwata M."/>
            <person name="Karol K.G."/>
            <person name="Koehler B."/>
            <person name="Kolukisaoglu U."/>
            <person name="Kubo M."/>
            <person name="Kurata T."/>
            <person name="Lalonde S."/>
            <person name="Li K."/>
            <person name="Li Y."/>
            <person name="Litt A."/>
            <person name="Lyons E."/>
            <person name="Manning G."/>
            <person name="Maruyama T."/>
            <person name="Michael T.P."/>
            <person name="Mikami K."/>
            <person name="Miyazaki S."/>
            <person name="Morinaga S."/>
            <person name="Murata T."/>
            <person name="Mueller-Roeber B."/>
            <person name="Nelson D.R."/>
            <person name="Obara M."/>
            <person name="Oguri Y."/>
            <person name="Olmstead R.G."/>
            <person name="Onodera N."/>
            <person name="Petersen B.L."/>
            <person name="Pils B."/>
            <person name="Prigge M."/>
            <person name="Rensing S.A."/>
            <person name="Riano-Pachon D.M."/>
            <person name="Roberts A.W."/>
            <person name="Sato Y."/>
            <person name="Scheller H.V."/>
            <person name="Schulz B."/>
            <person name="Schulz C."/>
            <person name="Shakirov E.V."/>
            <person name="Shibagaki N."/>
            <person name="Shinohara N."/>
            <person name="Shippen D.E."/>
            <person name="Soerensen I."/>
            <person name="Sotooka R."/>
            <person name="Sugimoto N."/>
            <person name="Sugita M."/>
            <person name="Sumikawa N."/>
            <person name="Tanurdzic M."/>
            <person name="Theissen G."/>
            <person name="Ulvskov P."/>
            <person name="Wakazuki S."/>
            <person name="Weng J.K."/>
            <person name="Willats W.W."/>
            <person name="Wipf D."/>
            <person name="Wolf P.G."/>
            <person name="Yang L."/>
            <person name="Zimmer A.D."/>
            <person name="Zhu Q."/>
            <person name="Mitros T."/>
            <person name="Hellsten U."/>
            <person name="Loque D."/>
            <person name="Otillar R."/>
            <person name="Salamov A."/>
            <person name="Schmutz J."/>
            <person name="Shapiro H."/>
            <person name="Lindquist E."/>
            <person name="Lucas S."/>
            <person name="Rokhsar D."/>
            <person name="Grigoriev I.V."/>
        </authorList>
    </citation>
    <scope>NUCLEOTIDE SEQUENCE [LARGE SCALE GENOMIC DNA]</scope>
</reference>
<comment type="cofactor">
    <cofactor evidence="5">
        <name>1D-myo-inositol hexakisphosphate</name>
        <dbReference type="ChEBI" id="CHEBI:58130"/>
    </cofactor>
</comment>
<dbReference type="HOGENOM" id="CLU_1974366_0_0_1"/>
<keyword evidence="4" id="KW-0862">Zinc</keyword>
<dbReference type="AlphaFoldDB" id="D8T4C8"/>
<dbReference type="Pfam" id="PF02137">
    <property type="entry name" value="A_deamin"/>
    <property type="match status" value="1"/>
</dbReference>
<dbReference type="STRING" id="88036.D8T4C8"/>
<dbReference type="GO" id="GO:0043829">
    <property type="term" value="F:tRNA-specific adenosine-37 deaminase activity"/>
    <property type="evidence" value="ECO:0007669"/>
    <property type="project" value="UniProtKB-EC"/>
</dbReference>
<keyword evidence="3" id="KW-0378">Hydrolase</keyword>
<evidence type="ECO:0000256" key="11">
    <source>
        <dbReference type="ARBA" id="ARBA00047635"/>
    </source>
</evidence>
<dbReference type="KEGG" id="smo:SELMODRAFT_428898"/>
<dbReference type="EC" id="3.5.4.34" evidence="8"/>
<protein>
    <recommendedName>
        <fullName evidence="9">tRNA-specific adenosine deaminase 1</fullName>
        <ecNumber evidence="8">3.5.4.34</ecNumber>
    </recommendedName>
    <alternativeName>
        <fullName evidence="10">tRNA-specific adenosine-37 deaminase</fullName>
    </alternativeName>
</protein>
<evidence type="ECO:0000256" key="8">
    <source>
        <dbReference type="ARBA" id="ARBA00038940"/>
    </source>
</evidence>
<comment type="function">
    <text evidence="6">Specifically deaminates adenosine-37 to inosine in tRNA-Ala.</text>
</comment>
<dbReference type="eggNOG" id="KOG2777">
    <property type="taxonomic scope" value="Eukaryota"/>
</dbReference>
<sequence length="127" mass="13770">MANCAPCGDACILGVDPGAGEDDHSVFCCTTGAKLVSTQVHSEQSLQTTGMLRRKPGRGDATFSMSCSDKIEFKEHESIVCSVARKLEAPYRLNQPVIWLAPTPPEDYMLYPSGLPAGLAFTPRQYM</sequence>
<evidence type="ECO:0000256" key="2">
    <source>
        <dbReference type="ARBA" id="ARBA00022723"/>
    </source>
</evidence>
<accession>D8T4C8</accession>
<evidence type="ECO:0000313" key="14">
    <source>
        <dbReference type="Proteomes" id="UP000001514"/>
    </source>
</evidence>
<dbReference type="Proteomes" id="UP000001514">
    <property type="component" value="Unassembled WGS sequence"/>
</dbReference>
<comment type="catalytic activity">
    <reaction evidence="11">
        <text>adenosine(37) in tRNA(Ala) + H2O + H(+) = inosine(37) in tRNA(Ala) + NH4(+)</text>
        <dbReference type="Rhea" id="RHEA:50968"/>
        <dbReference type="Rhea" id="RHEA-COMP:12855"/>
        <dbReference type="Rhea" id="RHEA-COMP:12856"/>
        <dbReference type="ChEBI" id="CHEBI:15377"/>
        <dbReference type="ChEBI" id="CHEBI:15378"/>
        <dbReference type="ChEBI" id="CHEBI:28938"/>
        <dbReference type="ChEBI" id="CHEBI:74411"/>
        <dbReference type="ChEBI" id="CHEBI:82852"/>
        <dbReference type="EC" id="3.5.4.34"/>
    </reaction>
</comment>
<keyword evidence="2" id="KW-0479">Metal-binding</keyword>
<keyword evidence="14" id="KW-1185">Reference proteome</keyword>
<gene>
    <name evidence="13" type="ORF">SELMODRAFT_428898</name>
</gene>
<dbReference type="GO" id="GO:0003723">
    <property type="term" value="F:RNA binding"/>
    <property type="evidence" value="ECO:0007669"/>
    <property type="project" value="InterPro"/>
</dbReference>
<evidence type="ECO:0000256" key="7">
    <source>
        <dbReference type="ARBA" id="ARBA00038326"/>
    </source>
</evidence>
<dbReference type="PANTHER" id="PTHR46516">
    <property type="entry name" value="TRNA-SPECIFIC ADENOSINE DEAMINASE 1"/>
    <property type="match status" value="1"/>
</dbReference>
<feature type="domain" description="A to I editase" evidence="12">
    <location>
        <begin position="3"/>
        <end position="71"/>
    </location>
</feature>
<evidence type="ECO:0000256" key="5">
    <source>
        <dbReference type="ARBA" id="ARBA00037026"/>
    </source>
</evidence>
<proteinExistence type="inferred from homology"/>
<evidence type="ECO:0000313" key="13">
    <source>
        <dbReference type="EMBL" id="EFJ08505.1"/>
    </source>
</evidence>
<dbReference type="InterPro" id="IPR002466">
    <property type="entry name" value="A_deamin"/>
</dbReference>
<evidence type="ECO:0000256" key="1">
    <source>
        <dbReference type="ARBA" id="ARBA00022694"/>
    </source>
</evidence>
<comment type="similarity">
    <text evidence="7">Belongs to the ADAT1 family.</text>
</comment>
<dbReference type="Gramene" id="EFJ08505">
    <property type="protein sequence ID" value="EFJ08505"/>
    <property type="gene ID" value="SELMODRAFT_428898"/>
</dbReference>
<organism evidence="14">
    <name type="scientific">Selaginella moellendorffii</name>
    <name type="common">Spikemoss</name>
    <dbReference type="NCBI Taxonomy" id="88036"/>
    <lineage>
        <taxon>Eukaryota</taxon>
        <taxon>Viridiplantae</taxon>
        <taxon>Streptophyta</taxon>
        <taxon>Embryophyta</taxon>
        <taxon>Tracheophyta</taxon>
        <taxon>Lycopodiopsida</taxon>
        <taxon>Selaginellales</taxon>
        <taxon>Selaginellaceae</taxon>
        <taxon>Selaginella</taxon>
    </lineage>
</organism>
<evidence type="ECO:0000256" key="4">
    <source>
        <dbReference type="ARBA" id="ARBA00022833"/>
    </source>
</evidence>
<dbReference type="GO" id="GO:0008033">
    <property type="term" value="P:tRNA processing"/>
    <property type="evidence" value="ECO:0007669"/>
    <property type="project" value="UniProtKB-KW"/>
</dbReference>
<dbReference type="EMBL" id="GL377673">
    <property type="protein sequence ID" value="EFJ08505.1"/>
    <property type="molecule type" value="Genomic_DNA"/>
</dbReference>
<dbReference type="InParanoid" id="D8T4C8"/>
<evidence type="ECO:0000256" key="10">
    <source>
        <dbReference type="ARBA" id="ARBA00041760"/>
    </source>
</evidence>